<name>A0A8W8JGE0_MAGGI</name>
<proteinExistence type="predicted"/>
<organism evidence="1 2">
    <name type="scientific">Magallana gigas</name>
    <name type="common">Pacific oyster</name>
    <name type="synonym">Crassostrea gigas</name>
    <dbReference type="NCBI Taxonomy" id="29159"/>
    <lineage>
        <taxon>Eukaryota</taxon>
        <taxon>Metazoa</taxon>
        <taxon>Spiralia</taxon>
        <taxon>Lophotrochozoa</taxon>
        <taxon>Mollusca</taxon>
        <taxon>Bivalvia</taxon>
        <taxon>Autobranchia</taxon>
        <taxon>Pteriomorphia</taxon>
        <taxon>Ostreida</taxon>
        <taxon>Ostreoidea</taxon>
        <taxon>Ostreidae</taxon>
        <taxon>Magallana</taxon>
    </lineage>
</organism>
<evidence type="ECO:0000313" key="2">
    <source>
        <dbReference type="Proteomes" id="UP000005408"/>
    </source>
</evidence>
<protein>
    <recommendedName>
        <fullName evidence="3">Endonuclease/exonuclease/phosphatase domain-containing protein</fullName>
    </recommendedName>
</protein>
<accession>A0A8W8JGE0</accession>
<dbReference type="Proteomes" id="UP000005408">
    <property type="component" value="Unassembled WGS sequence"/>
</dbReference>
<sequence length="210" mass="24894">MVQWLTEQIQEDSMDNAVSDNIRCLQREHVLQQVRRYRIFEEGLIPITSDHLPVLAEFRFSCTHQFLNRSNAKFPAWHKASADAIVAYTTSMRHVLEIEITVPSSTHTGRHEHFVDDLVSTLTKSATHNIPHSGYNPHTRPGWTKDVKHLHTKEREMRRIWLAEGRPRGMILEFYRNYKRAKRHFRVALDNKFNNYMKSVYHDLDTRSRM</sequence>
<evidence type="ECO:0000313" key="1">
    <source>
        <dbReference type="EnsemblMetazoa" id="G19141.1:cds"/>
    </source>
</evidence>
<evidence type="ECO:0008006" key="3">
    <source>
        <dbReference type="Google" id="ProtNLM"/>
    </source>
</evidence>
<keyword evidence="2" id="KW-1185">Reference proteome</keyword>
<reference evidence="1" key="1">
    <citation type="submission" date="2022-08" db="UniProtKB">
        <authorList>
            <consortium name="EnsemblMetazoa"/>
        </authorList>
    </citation>
    <scope>IDENTIFICATION</scope>
    <source>
        <strain evidence="1">05x7-T-G4-1.051#20</strain>
    </source>
</reference>
<dbReference type="EnsemblMetazoa" id="G19141.1">
    <property type="protein sequence ID" value="G19141.1:cds"/>
    <property type="gene ID" value="G19141"/>
</dbReference>
<dbReference type="AlphaFoldDB" id="A0A8W8JGE0"/>